<organism evidence="2 3">
    <name type="scientific">Exidia glandulosa HHB12029</name>
    <dbReference type="NCBI Taxonomy" id="1314781"/>
    <lineage>
        <taxon>Eukaryota</taxon>
        <taxon>Fungi</taxon>
        <taxon>Dikarya</taxon>
        <taxon>Basidiomycota</taxon>
        <taxon>Agaricomycotina</taxon>
        <taxon>Agaricomycetes</taxon>
        <taxon>Auriculariales</taxon>
        <taxon>Exidiaceae</taxon>
        <taxon>Exidia</taxon>
    </lineage>
</organism>
<dbReference type="GO" id="GO:0005524">
    <property type="term" value="F:ATP binding"/>
    <property type="evidence" value="ECO:0007669"/>
    <property type="project" value="InterPro"/>
</dbReference>
<dbReference type="OrthoDB" id="5987198at2759"/>
<dbReference type="STRING" id="1314781.A0A165MJV3"/>
<dbReference type="Gene3D" id="1.10.510.10">
    <property type="entry name" value="Transferase(Phosphotransferase) domain 1"/>
    <property type="match status" value="1"/>
</dbReference>
<dbReference type="InterPro" id="IPR000719">
    <property type="entry name" value="Prot_kinase_dom"/>
</dbReference>
<dbReference type="EMBL" id="KV425910">
    <property type="protein sequence ID" value="KZV99372.1"/>
    <property type="molecule type" value="Genomic_DNA"/>
</dbReference>
<accession>A0A165MJV3</accession>
<evidence type="ECO:0000313" key="3">
    <source>
        <dbReference type="Proteomes" id="UP000077266"/>
    </source>
</evidence>
<evidence type="ECO:0000313" key="2">
    <source>
        <dbReference type="EMBL" id="KZV99372.1"/>
    </source>
</evidence>
<feature type="domain" description="Protein kinase" evidence="1">
    <location>
        <begin position="1"/>
        <end position="232"/>
    </location>
</feature>
<dbReference type="Proteomes" id="UP000077266">
    <property type="component" value="Unassembled WGS sequence"/>
</dbReference>
<name>A0A165MJV3_EXIGL</name>
<sequence length="232" mass="26877">MFNDLADMMLQCFEGLSFLHAHGVAHRDCTLTNIMVDYSSLYPRGVRAHPHHSAQAEDMSNLPFPRRRCRANPQARYYFIDFGISTRFPATAVGPRVITGGHGRDRGPPELSNTVPYDPFKLDVYILGNYFRTSYILEYTNLDFLRPVVEAMTQKNPDDRPTIDDALKMLVDATRKRNGLAFRWRLRPVKEGPVARAFWDFVSVFGEFYTWTRLPFCGFREISFGRPHRVLY</sequence>
<dbReference type="AlphaFoldDB" id="A0A165MJV3"/>
<protein>
    <recommendedName>
        <fullName evidence="1">Protein kinase domain-containing protein</fullName>
    </recommendedName>
</protein>
<proteinExistence type="predicted"/>
<dbReference type="SUPFAM" id="SSF56112">
    <property type="entry name" value="Protein kinase-like (PK-like)"/>
    <property type="match status" value="1"/>
</dbReference>
<keyword evidence="3" id="KW-1185">Reference proteome</keyword>
<gene>
    <name evidence="2" type="ORF">EXIGLDRAFT_234212</name>
</gene>
<dbReference type="GO" id="GO:0004672">
    <property type="term" value="F:protein kinase activity"/>
    <property type="evidence" value="ECO:0007669"/>
    <property type="project" value="InterPro"/>
</dbReference>
<evidence type="ECO:0000259" key="1">
    <source>
        <dbReference type="PROSITE" id="PS50011"/>
    </source>
</evidence>
<dbReference type="InterPro" id="IPR011009">
    <property type="entry name" value="Kinase-like_dom_sf"/>
</dbReference>
<dbReference type="PROSITE" id="PS50011">
    <property type="entry name" value="PROTEIN_KINASE_DOM"/>
    <property type="match status" value="1"/>
</dbReference>
<reference evidence="2 3" key="1">
    <citation type="journal article" date="2016" name="Mol. Biol. Evol.">
        <title>Comparative Genomics of Early-Diverging Mushroom-Forming Fungi Provides Insights into the Origins of Lignocellulose Decay Capabilities.</title>
        <authorList>
            <person name="Nagy L.G."/>
            <person name="Riley R."/>
            <person name="Tritt A."/>
            <person name="Adam C."/>
            <person name="Daum C."/>
            <person name="Floudas D."/>
            <person name="Sun H."/>
            <person name="Yadav J.S."/>
            <person name="Pangilinan J."/>
            <person name="Larsson K.H."/>
            <person name="Matsuura K."/>
            <person name="Barry K."/>
            <person name="Labutti K."/>
            <person name="Kuo R."/>
            <person name="Ohm R.A."/>
            <person name="Bhattacharya S.S."/>
            <person name="Shirouzu T."/>
            <person name="Yoshinaga Y."/>
            <person name="Martin F.M."/>
            <person name="Grigoriev I.V."/>
            <person name="Hibbett D.S."/>
        </authorList>
    </citation>
    <scope>NUCLEOTIDE SEQUENCE [LARGE SCALE GENOMIC DNA]</scope>
    <source>
        <strain evidence="2 3">HHB12029</strain>
    </source>
</reference>
<dbReference type="InParanoid" id="A0A165MJV3"/>